<name>A0A1F7ULZ8_9BACT</name>
<comment type="caution">
    <text evidence="2">The sequence shown here is derived from an EMBL/GenBank/DDBJ whole genome shotgun (WGS) entry which is preliminary data.</text>
</comment>
<evidence type="ECO:0000313" key="3">
    <source>
        <dbReference type="Proteomes" id="UP000176603"/>
    </source>
</evidence>
<dbReference type="Pfam" id="PF04977">
    <property type="entry name" value="DivIC"/>
    <property type="match status" value="1"/>
</dbReference>
<gene>
    <name evidence="2" type="ORF">A3E39_01075</name>
</gene>
<organism evidence="2 3">
    <name type="scientific">Candidatus Uhrbacteria bacterium RIFCSPHIGHO2_12_FULL_60_25</name>
    <dbReference type="NCBI Taxonomy" id="1802399"/>
    <lineage>
        <taxon>Bacteria</taxon>
        <taxon>Candidatus Uhriibacteriota</taxon>
    </lineage>
</organism>
<protein>
    <recommendedName>
        <fullName evidence="4">Cell division protein FtsL</fullName>
    </recommendedName>
</protein>
<feature type="transmembrane region" description="Helical" evidence="1">
    <location>
        <begin position="12"/>
        <end position="32"/>
    </location>
</feature>
<reference evidence="2 3" key="1">
    <citation type="journal article" date="2016" name="Nat. Commun.">
        <title>Thousands of microbial genomes shed light on interconnected biogeochemical processes in an aquifer system.</title>
        <authorList>
            <person name="Anantharaman K."/>
            <person name="Brown C.T."/>
            <person name="Hug L.A."/>
            <person name="Sharon I."/>
            <person name="Castelle C.J."/>
            <person name="Probst A.J."/>
            <person name="Thomas B.C."/>
            <person name="Singh A."/>
            <person name="Wilkins M.J."/>
            <person name="Karaoz U."/>
            <person name="Brodie E.L."/>
            <person name="Williams K.H."/>
            <person name="Hubbard S.S."/>
            <person name="Banfield J.F."/>
        </authorList>
    </citation>
    <scope>NUCLEOTIDE SEQUENCE [LARGE SCALE GENOMIC DNA]</scope>
</reference>
<keyword evidence="1" id="KW-0812">Transmembrane</keyword>
<dbReference type="InterPro" id="IPR007060">
    <property type="entry name" value="FtsL/DivIC"/>
</dbReference>
<keyword evidence="1" id="KW-1133">Transmembrane helix</keyword>
<dbReference type="EMBL" id="MGEH01000024">
    <property type="protein sequence ID" value="OGL78737.1"/>
    <property type="molecule type" value="Genomic_DNA"/>
</dbReference>
<proteinExistence type="predicted"/>
<evidence type="ECO:0000256" key="1">
    <source>
        <dbReference type="SAM" id="Phobius"/>
    </source>
</evidence>
<dbReference type="AlphaFoldDB" id="A0A1F7ULZ8"/>
<keyword evidence="1" id="KW-0472">Membrane</keyword>
<accession>A0A1F7ULZ8</accession>
<dbReference type="STRING" id="1802399.A3E39_01075"/>
<evidence type="ECO:0000313" key="2">
    <source>
        <dbReference type="EMBL" id="OGL78737.1"/>
    </source>
</evidence>
<dbReference type="Proteomes" id="UP000176603">
    <property type="component" value="Unassembled WGS sequence"/>
</dbReference>
<sequence length="139" mass="15878">MKFPRSLMSYSRWPLMLVGSAVLVFVVGIATVRESYRGWKVDREIQALESQADELEGRNARLRELANALQSPDRLEVEARTRLGLRQPGEHVVVLTGLATTASWQGSLALDVVADTPEVDRPFPQLWWEYFFHPERLNN</sequence>
<evidence type="ECO:0008006" key="4">
    <source>
        <dbReference type="Google" id="ProtNLM"/>
    </source>
</evidence>